<evidence type="ECO:0000313" key="7">
    <source>
        <dbReference type="RefSeq" id="XP_014676601.1"/>
    </source>
</evidence>
<organism evidence="6 7">
    <name type="scientific">Priapulus caudatus</name>
    <name type="common">Priapulid worm</name>
    <dbReference type="NCBI Taxonomy" id="37621"/>
    <lineage>
        <taxon>Eukaryota</taxon>
        <taxon>Metazoa</taxon>
        <taxon>Ecdysozoa</taxon>
        <taxon>Scalidophora</taxon>
        <taxon>Priapulida</taxon>
        <taxon>Priapulimorpha</taxon>
        <taxon>Priapulimorphida</taxon>
        <taxon>Priapulidae</taxon>
        <taxon>Priapulus</taxon>
    </lineage>
</organism>
<keyword evidence="5" id="KW-0418">Kinase</keyword>
<name>A0ABM1EWN0_PRICU</name>
<dbReference type="RefSeq" id="XP_014676601.1">
    <property type="nucleotide sequence ID" value="XM_014821115.1"/>
</dbReference>
<dbReference type="Proteomes" id="UP000695022">
    <property type="component" value="Unplaced"/>
</dbReference>
<protein>
    <submittedName>
        <fullName evidence="7">Dual serine/threonine and tyrosine protein kinase-like</fullName>
    </submittedName>
</protein>
<evidence type="ECO:0000256" key="1">
    <source>
        <dbReference type="ARBA" id="ARBA00004496"/>
    </source>
</evidence>
<gene>
    <name evidence="7" type="primary">LOC106816490</name>
</gene>
<proteinExistence type="predicted"/>
<evidence type="ECO:0000313" key="6">
    <source>
        <dbReference type="Proteomes" id="UP000695022"/>
    </source>
</evidence>
<keyword evidence="3" id="KW-0723">Serine/threonine-protein kinase</keyword>
<reference evidence="7" key="1">
    <citation type="submission" date="2025-08" db="UniProtKB">
        <authorList>
            <consortium name="RefSeq"/>
        </authorList>
    </citation>
    <scope>IDENTIFICATION</scope>
</reference>
<sequence length="317" mass="35848">MAQLYTQCTEEVLPIVIYAIGQEELSPSDIIELQDLRNIAPDVPVLFVCSGPSDLAESDQHAAVAVPTTKPGWTRPGRRDHRKAVRTSLWLFEQLCDVGYLTRLPTEAKRVWRHSGAALEAESEFVESFHAFRQQVIFYVHHVLQQYLTQAATILKNAHTRCLKMFILTAFDMARDMIITPKRIDYARQREGALYDSLLALATLKQEEIRIVVTDTINNLQEPLLTEAVAHTFRSVVVPESGEISSSRDVQACTHEIQHLVLSRLNREIAGQITGSVEYLRENYTGTLRRCLESLEERGDKENYDCPSAEPRAPADS</sequence>
<accession>A0ABM1EWN0</accession>
<evidence type="ECO:0000256" key="2">
    <source>
        <dbReference type="ARBA" id="ARBA00022490"/>
    </source>
</evidence>
<keyword evidence="6" id="KW-1185">Reference proteome</keyword>
<dbReference type="GeneID" id="106816490"/>
<evidence type="ECO:0000256" key="3">
    <source>
        <dbReference type="ARBA" id="ARBA00022527"/>
    </source>
</evidence>
<dbReference type="PANTHER" id="PTHR46392:SF1">
    <property type="entry name" value="DUAL SERINE_THREONINE AND TYROSINE PROTEIN KINASE"/>
    <property type="match status" value="1"/>
</dbReference>
<keyword evidence="4" id="KW-0808">Transferase</keyword>
<evidence type="ECO:0000256" key="4">
    <source>
        <dbReference type="ARBA" id="ARBA00022679"/>
    </source>
</evidence>
<dbReference type="InterPro" id="IPR051302">
    <property type="entry name" value="Dual_SerThr-Tyr_Kinase"/>
</dbReference>
<comment type="subcellular location">
    <subcellularLocation>
        <location evidence="1">Cytoplasm</location>
    </subcellularLocation>
</comment>
<dbReference type="PANTHER" id="PTHR46392">
    <property type="entry name" value="DUAL SERINE/THREONINE AND TYROSINE PROTEIN KINASE"/>
    <property type="match status" value="1"/>
</dbReference>
<evidence type="ECO:0000256" key="5">
    <source>
        <dbReference type="ARBA" id="ARBA00022777"/>
    </source>
</evidence>
<keyword evidence="2" id="KW-0963">Cytoplasm</keyword>